<keyword evidence="6" id="KW-0687">Ribonucleoprotein</keyword>
<dbReference type="GO" id="GO:0003735">
    <property type="term" value="F:structural constituent of ribosome"/>
    <property type="evidence" value="ECO:0007669"/>
    <property type="project" value="TreeGrafter"/>
</dbReference>
<dbReference type="Gene3D" id="3.40.50.300">
    <property type="entry name" value="P-loop containing nucleotide triphosphate hydrolases"/>
    <property type="match status" value="1"/>
</dbReference>
<keyword evidence="9" id="KW-1185">Reference proteome</keyword>
<comment type="subcellular location">
    <subcellularLocation>
        <location evidence="1">Mitochondrion</location>
    </subcellularLocation>
</comment>
<dbReference type="SUPFAM" id="SSF52540">
    <property type="entry name" value="P-loop containing nucleoside triphosphate hydrolases"/>
    <property type="match status" value="2"/>
</dbReference>
<dbReference type="AlphaFoldDB" id="A0A9P6EID8"/>
<dbReference type="GO" id="GO:0005763">
    <property type="term" value="C:mitochondrial small ribosomal subunit"/>
    <property type="evidence" value="ECO:0007669"/>
    <property type="project" value="TreeGrafter"/>
</dbReference>
<evidence type="ECO:0000256" key="2">
    <source>
        <dbReference type="ARBA" id="ARBA00009863"/>
    </source>
</evidence>
<dbReference type="Pfam" id="PF10236">
    <property type="entry name" value="DAP3"/>
    <property type="match status" value="1"/>
</dbReference>
<dbReference type="EMBL" id="MU157845">
    <property type="protein sequence ID" value="KAF9529627.1"/>
    <property type="molecule type" value="Genomic_DNA"/>
</dbReference>
<dbReference type="PANTHER" id="PTHR12810:SF0">
    <property type="entry name" value="SMALL RIBOSOMAL SUBUNIT PROTEIN MS29"/>
    <property type="match status" value="1"/>
</dbReference>
<dbReference type="InterPro" id="IPR027417">
    <property type="entry name" value="P-loop_NTPase"/>
</dbReference>
<evidence type="ECO:0000256" key="1">
    <source>
        <dbReference type="ARBA" id="ARBA00004173"/>
    </source>
</evidence>
<reference evidence="8" key="1">
    <citation type="submission" date="2020-11" db="EMBL/GenBank/DDBJ databases">
        <authorList>
            <consortium name="DOE Joint Genome Institute"/>
            <person name="Ahrendt S."/>
            <person name="Riley R."/>
            <person name="Andreopoulos W."/>
            <person name="Labutti K."/>
            <person name="Pangilinan J."/>
            <person name="Ruiz-Duenas F.J."/>
            <person name="Barrasa J.M."/>
            <person name="Sanchez-Garcia M."/>
            <person name="Camarero S."/>
            <person name="Miyauchi S."/>
            <person name="Serrano A."/>
            <person name="Linde D."/>
            <person name="Babiker R."/>
            <person name="Drula E."/>
            <person name="Ayuso-Fernandez I."/>
            <person name="Pacheco R."/>
            <person name="Padilla G."/>
            <person name="Ferreira P."/>
            <person name="Barriuso J."/>
            <person name="Kellner H."/>
            <person name="Castanera R."/>
            <person name="Alfaro M."/>
            <person name="Ramirez L."/>
            <person name="Pisabarro A.G."/>
            <person name="Kuo A."/>
            <person name="Tritt A."/>
            <person name="Lipzen A."/>
            <person name="He G."/>
            <person name="Yan M."/>
            <person name="Ng V."/>
            <person name="Cullen D."/>
            <person name="Martin F."/>
            <person name="Rosso M.-N."/>
            <person name="Henrissat B."/>
            <person name="Hibbett D."/>
            <person name="Martinez A.T."/>
            <person name="Grigoriev I.V."/>
        </authorList>
    </citation>
    <scope>NUCLEOTIDE SEQUENCE</scope>
    <source>
        <strain evidence="8">CBS 506.95</strain>
    </source>
</reference>
<dbReference type="PANTHER" id="PTHR12810">
    <property type="entry name" value="MITOCHONDRIAL 28S RIBOSOMAL PROTEIN S29"/>
    <property type="match status" value="1"/>
</dbReference>
<evidence type="ECO:0000256" key="5">
    <source>
        <dbReference type="ARBA" id="ARBA00023128"/>
    </source>
</evidence>
<evidence type="ECO:0000313" key="9">
    <source>
        <dbReference type="Proteomes" id="UP000807306"/>
    </source>
</evidence>
<evidence type="ECO:0000256" key="4">
    <source>
        <dbReference type="ARBA" id="ARBA00022980"/>
    </source>
</evidence>
<gene>
    <name evidence="8" type="ORF">CPB83DRAFT_906002</name>
</gene>
<proteinExistence type="inferred from homology"/>
<comment type="similarity">
    <text evidence="2">Belongs to the mitochondrion-specific ribosomal protein mS29 family.</text>
</comment>
<accession>A0A9P6EID8</accession>
<comment type="caution">
    <text evidence="8">The sequence shown here is derived from an EMBL/GenBank/DDBJ whole genome shotgun (WGS) entry which is preliminary data.</text>
</comment>
<sequence>MSLLTVVSRAGPSVRRNLLGQAMTESVRWKSDDAQVSQPGYITKRKGKDVQTKRRKPFPQFRPLGAGQLKDEVYQVVQAPKLPEFHKTVAKSDNLVGQPVEWNPTETDPLRIFGLPKNLLLEFRLLSKPYSVIRQVTKDALETLNKAGISPSSNDRWVLTGKPGSGKSFLLLQTVEHAIQNGWAVIYIPRGVDLVNSTTNYAYDIRTQIYVQSTFSFQTLQRMSTVNKAIFENITLQKEIVLEKQTIPAGTNLVQAIEVAIQERKKSGSVASSPAILDAVMRALDTQTDVPVLLAVDQFQALYGKTSYRDQHFVPIHSFHLSMPRLIMEYASGKRSFARGAVIGAISAAQSTNPLPIELRDALELDKLDTRVITEYDKRNKTMIGYTQGLKKFDVPEKLTLEEAIGVFEIWKGVKAFGGDNTFYDETFLGKYTESGGNPREFVWNGLLSNFAP</sequence>
<keyword evidence="3" id="KW-0809">Transit peptide</keyword>
<name>A0A9P6EID8_9AGAR</name>
<keyword evidence="5" id="KW-0496">Mitochondrion</keyword>
<protein>
    <recommendedName>
        <fullName evidence="7">Small ribosomal subunit protein mS29</fullName>
    </recommendedName>
</protein>
<evidence type="ECO:0000256" key="6">
    <source>
        <dbReference type="ARBA" id="ARBA00023274"/>
    </source>
</evidence>
<evidence type="ECO:0000256" key="3">
    <source>
        <dbReference type="ARBA" id="ARBA00022946"/>
    </source>
</evidence>
<dbReference type="InterPro" id="IPR019368">
    <property type="entry name" value="Ribosomal_mS29"/>
</dbReference>
<organism evidence="8 9">
    <name type="scientific">Crepidotus variabilis</name>
    <dbReference type="NCBI Taxonomy" id="179855"/>
    <lineage>
        <taxon>Eukaryota</taxon>
        <taxon>Fungi</taxon>
        <taxon>Dikarya</taxon>
        <taxon>Basidiomycota</taxon>
        <taxon>Agaricomycotina</taxon>
        <taxon>Agaricomycetes</taxon>
        <taxon>Agaricomycetidae</taxon>
        <taxon>Agaricales</taxon>
        <taxon>Agaricineae</taxon>
        <taxon>Crepidotaceae</taxon>
        <taxon>Crepidotus</taxon>
    </lineage>
</organism>
<dbReference type="OrthoDB" id="274828at2759"/>
<evidence type="ECO:0000256" key="7">
    <source>
        <dbReference type="ARBA" id="ARBA00035140"/>
    </source>
</evidence>
<dbReference type="Proteomes" id="UP000807306">
    <property type="component" value="Unassembled WGS sequence"/>
</dbReference>
<keyword evidence="4" id="KW-0689">Ribosomal protein</keyword>
<evidence type="ECO:0000313" key="8">
    <source>
        <dbReference type="EMBL" id="KAF9529627.1"/>
    </source>
</evidence>